<evidence type="ECO:0000256" key="2">
    <source>
        <dbReference type="ARBA" id="ARBA00022475"/>
    </source>
</evidence>
<name>A0A1G9KB47_STREI</name>
<protein>
    <submittedName>
        <fullName evidence="8">Energy-coupling factor transport system substrate-specific component</fullName>
    </submittedName>
</protein>
<keyword evidence="2" id="KW-1003">Cell membrane</keyword>
<dbReference type="InterPro" id="IPR011620">
    <property type="entry name" value="Sig_transdc_His_kinase_LytS_TM"/>
</dbReference>
<organism evidence="8 9">
    <name type="scientific">Streptococcus equinus</name>
    <name type="common">Streptococcus bovis</name>
    <dbReference type="NCBI Taxonomy" id="1335"/>
    <lineage>
        <taxon>Bacteria</taxon>
        <taxon>Bacillati</taxon>
        <taxon>Bacillota</taxon>
        <taxon>Bacilli</taxon>
        <taxon>Lactobacillales</taxon>
        <taxon>Streptococcaceae</taxon>
        <taxon>Streptococcus</taxon>
    </lineage>
</organism>
<dbReference type="AlphaFoldDB" id="A0A1G9KB47"/>
<evidence type="ECO:0000313" key="8">
    <source>
        <dbReference type="EMBL" id="SDL46796.1"/>
    </source>
</evidence>
<dbReference type="GO" id="GO:0005886">
    <property type="term" value="C:plasma membrane"/>
    <property type="evidence" value="ECO:0007669"/>
    <property type="project" value="UniProtKB-SubCell"/>
</dbReference>
<keyword evidence="3 6" id="KW-0812">Transmembrane</keyword>
<evidence type="ECO:0000313" key="9">
    <source>
        <dbReference type="Proteomes" id="UP000183162"/>
    </source>
</evidence>
<evidence type="ECO:0000256" key="1">
    <source>
        <dbReference type="ARBA" id="ARBA00004651"/>
    </source>
</evidence>
<dbReference type="Proteomes" id="UP000183162">
    <property type="component" value="Unassembled WGS sequence"/>
</dbReference>
<dbReference type="EMBL" id="FNGX01000002">
    <property type="protein sequence ID" value="SDL46796.1"/>
    <property type="molecule type" value="Genomic_DNA"/>
</dbReference>
<dbReference type="OrthoDB" id="9766854at2"/>
<reference evidence="8 9" key="1">
    <citation type="submission" date="2016-10" db="EMBL/GenBank/DDBJ databases">
        <authorList>
            <person name="de Groot N.N."/>
        </authorList>
    </citation>
    <scope>NUCLEOTIDE SEQUENCE [LARGE SCALE GENOMIC DNA]</scope>
    <source>
        <strain evidence="8 9">Sb09</strain>
    </source>
</reference>
<keyword evidence="4 6" id="KW-1133">Transmembrane helix</keyword>
<sequence>MKNTSTRIISFMAIAIAINYIGTNIALFLRLPIYLDMIGTLLVAVVFGPWLGAGAAIISALISWMTTDIFAIYFAPVAIVAAFITGFLVKESTKSRDLIWKSLLVSLPGTIVSSSITVILFHGITSSGSGILAQILHGLGIDLTASLVLVQAITDYADRLISLVLVLTIIKSLKTFAPSIMTKKVNN</sequence>
<keyword evidence="5 6" id="KW-0472">Membrane</keyword>
<dbReference type="GO" id="GO:0071555">
    <property type="term" value="P:cell wall organization"/>
    <property type="evidence" value="ECO:0007669"/>
    <property type="project" value="InterPro"/>
</dbReference>
<feature type="transmembrane region" description="Helical" evidence="6">
    <location>
        <begin position="6"/>
        <end position="29"/>
    </location>
</feature>
<dbReference type="Pfam" id="PF07694">
    <property type="entry name" value="5TM-5TMR_LYT"/>
    <property type="match status" value="1"/>
</dbReference>
<feature type="domain" description="Signal transduction histidine kinase 5TM receptor LytS transmembrane region" evidence="7">
    <location>
        <begin position="3"/>
        <end position="124"/>
    </location>
</feature>
<gene>
    <name evidence="8" type="ORF">SAMN05216400_0757</name>
</gene>
<feature type="transmembrane region" description="Helical" evidence="6">
    <location>
        <begin position="131"/>
        <end position="153"/>
    </location>
</feature>
<dbReference type="GO" id="GO:0000155">
    <property type="term" value="F:phosphorelay sensor kinase activity"/>
    <property type="evidence" value="ECO:0007669"/>
    <property type="project" value="InterPro"/>
</dbReference>
<evidence type="ECO:0000256" key="3">
    <source>
        <dbReference type="ARBA" id="ARBA00022692"/>
    </source>
</evidence>
<evidence type="ECO:0000256" key="4">
    <source>
        <dbReference type="ARBA" id="ARBA00022989"/>
    </source>
</evidence>
<dbReference type="RefSeq" id="WP_074566586.1">
    <property type="nucleotide sequence ID" value="NZ_FNGX01000002.1"/>
</dbReference>
<comment type="subcellular location">
    <subcellularLocation>
        <location evidence="1">Cell membrane</location>
        <topology evidence="1">Multi-pass membrane protein</topology>
    </subcellularLocation>
</comment>
<feature type="transmembrane region" description="Helical" evidence="6">
    <location>
        <begin position="160"/>
        <end position="181"/>
    </location>
</feature>
<feature type="transmembrane region" description="Helical" evidence="6">
    <location>
        <begin position="102"/>
        <end position="125"/>
    </location>
</feature>
<evidence type="ECO:0000256" key="6">
    <source>
        <dbReference type="SAM" id="Phobius"/>
    </source>
</evidence>
<accession>A0A1G9KB47</accession>
<feature type="transmembrane region" description="Helical" evidence="6">
    <location>
        <begin position="70"/>
        <end position="90"/>
    </location>
</feature>
<dbReference type="Gene3D" id="1.10.1760.20">
    <property type="match status" value="1"/>
</dbReference>
<evidence type="ECO:0000256" key="5">
    <source>
        <dbReference type="ARBA" id="ARBA00023136"/>
    </source>
</evidence>
<proteinExistence type="predicted"/>
<evidence type="ECO:0000259" key="7">
    <source>
        <dbReference type="Pfam" id="PF07694"/>
    </source>
</evidence>
<feature type="transmembrane region" description="Helical" evidence="6">
    <location>
        <begin position="41"/>
        <end position="64"/>
    </location>
</feature>